<dbReference type="AlphaFoldDB" id="I0CBX0"/>
<protein>
    <submittedName>
        <fullName evidence="4">Putative secreted protein</fullName>
    </submittedName>
</protein>
<dbReference type="Gene3D" id="2.80.10.50">
    <property type="match status" value="1"/>
</dbReference>
<sequence>MPEPSGRAPLAAQQVAARFAPQTFAHPGVNITSTQLEFVRTKVQQGAAPWKAAYDDMVGDPLASLSRVPAPRPVVNCGQSSNPNNGCTDERQDAIAAYTDALAWAISGDERYAQKAIQIMDAWSSTITSHTGANTGIQTAWSAASWVKAAELIKYQYVNWPNAGRFSTMLRSVYLPVVVNGDDRTSNWDLTEAEASIGIAVFTNDPVTFDKAVNQYLERVPAFVYLASDGPTPHRSPDGGFNWESANRYITGMTQETCRDFVHTGYSIASMSHIAETALMQGADLYPQVGERLRQALGWQSTQELRAAAEPANLCGNGPLKRGLGPVTETGFNALHTRQGIAMANTQALTEGSRPAGTNYLFVAWETLTNADNPVRPETQLPSGPVTGLGGKCVDVDKAASADNTAVQMYDCNGTAAQQWTVGGDGTLRALGKCLDVASAGTADGTKVQLFHCNNTAAQVWQRGNGDTLVNPASGKCLDVTEMSTENNARLQIWSCTGTTNQQFHLPV</sequence>
<evidence type="ECO:0000256" key="1">
    <source>
        <dbReference type="ARBA" id="ARBA00022729"/>
    </source>
</evidence>
<dbReference type="GO" id="GO:0016829">
    <property type="term" value="F:lyase activity"/>
    <property type="evidence" value="ECO:0007669"/>
    <property type="project" value="UniProtKB-KW"/>
</dbReference>
<dbReference type="InterPro" id="IPR008929">
    <property type="entry name" value="Chondroitin_lyas"/>
</dbReference>
<evidence type="ECO:0000313" key="4">
    <source>
        <dbReference type="EMBL" id="AFH74283.1"/>
    </source>
</evidence>
<feature type="domain" description="Ricin B lectin" evidence="3">
    <location>
        <begin position="383"/>
        <end position="507"/>
    </location>
</feature>
<dbReference type="PROSITE" id="PS50231">
    <property type="entry name" value="RICIN_B_LECTIN"/>
    <property type="match status" value="1"/>
</dbReference>
<dbReference type="CDD" id="cd23451">
    <property type="entry name" value="beta-trefoil_Ricin_laminarinase"/>
    <property type="match status" value="1"/>
</dbReference>
<dbReference type="PANTHER" id="PTHR40469:SF2">
    <property type="entry name" value="GALACTOSE-BINDING DOMAIN-LIKE SUPERFAMILY PROTEIN"/>
    <property type="match status" value="1"/>
</dbReference>
<reference evidence="4" key="2">
    <citation type="journal article" date="2012" name="Can. J. Microbiol.">
        <title>A comparison of the clavam biosynthetic gene clusters in Streptomyces antibioticus Tu1718 and Streptomyces clavuligerus.</title>
        <authorList>
            <person name="Goomeshi Nobary S."/>
            <person name="Jensen S.E."/>
        </authorList>
    </citation>
    <scope>NUCLEOTIDE SEQUENCE</scope>
    <source>
        <strain evidence="4">Tu 1718</strain>
    </source>
</reference>
<dbReference type="PANTHER" id="PTHR40469">
    <property type="entry name" value="SECRETED GLYCOSYL HYDROLASE"/>
    <property type="match status" value="1"/>
</dbReference>
<dbReference type="SUPFAM" id="SSF48230">
    <property type="entry name" value="Chondroitin AC/alginate lyase"/>
    <property type="match status" value="1"/>
</dbReference>
<organism evidence="4">
    <name type="scientific">Streptomyces antibioticus</name>
    <dbReference type="NCBI Taxonomy" id="1890"/>
    <lineage>
        <taxon>Bacteria</taxon>
        <taxon>Bacillati</taxon>
        <taxon>Actinomycetota</taxon>
        <taxon>Actinomycetes</taxon>
        <taxon>Kitasatosporales</taxon>
        <taxon>Streptomycetaceae</taxon>
        <taxon>Streptomyces</taxon>
    </lineage>
</organism>
<dbReference type="Pfam" id="PF00652">
    <property type="entry name" value="Ricin_B_lectin"/>
    <property type="match status" value="1"/>
</dbReference>
<dbReference type="SUPFAM" id="SSF50370">
    <property type="entry name" value="Ricin B-like lectins"/>
    <property type="match status" value="1"/>
</dbReference>
<keyword evidence="2" id="KW-0456">Lyase</keyword>
<evidence type="ECO:0000259" key="3">
    <source>
        <dbReference type="SMART" id="SM00458"/>
    </source>
</evidence>
<dbReference type="InterPro" id="IPR035992">
    <property type="entry name" value="Ricin_B-like_lectins"/>
</dbReference>
<keyword evidence="1" id="KW-0732">Signal</keyword>
<proteinExistence type="predicted"/>
<reference evidence="4" key="1">
    <citation type="submission" date="2011-09" db="EMBL/GenBank/DDBJ databases">
        <authorList>
            <person name="Nobary S.G."/>
            <person name="Jensen S.E."/>
        </authorList>
    </citation>
    <scope>NUCLEOTIDE SEQUENCE</scope>
    <source>
        <strain evidence="4">Tu 1718</strain>
    </source>
</reference>
<dbReference type="GO" id="GO:0042597">
    <property type="term" value="C:periplasmic space"/>
    <property type="evidence" value="ECO:0007669"/>
    <property type="project" value="InterPro"/>
</dbReference>
<evidence type="ECO:0000256" key="2">
    <source>
        <dbReference type="ARBA" id="ARBA00023239"/>
    </source>
</evidence>
<dbReference type="InterPro" id="IPR000772">
    <property type="entry name" value="Ricin_B_lectin"/>
</dbReference>
<dbReference type="SMART" id="SM00458">
    <property type="entry name" value="RICIN"/>
    <property type="match status" value="1"/>
</dbReference>
<dbReference type="EMBL" id="JN705801">
    <property type="protein sequence ID" value="AFH74283.1"/>
    <property type="molecule type" value="Genomic_DNA"/>
</dbReference>
<dbReference type="InterPro" id="IPR008397">
    <property type="entry name" value="Alginate_lyase_dom"/>
</dbReference>
<dbReference type="Pfam" id="PF05426">
    <property type="entry name" value="Alginate_lyase"/>
    <property type="match status" value="1"/>
</dbReference>
<dbReference type="Gene3D" id="1.50.10.100">
    <property type="entry name" value="Chondroitin AC/alginate lyase"/>
    <property type="match status" value="1"/>
</dbReference>
<accession>I0CBX0</accession>
<name>I0CBX0_STRAT</name>